<dbReference type="PROSITE" id="PS50071">
    <property type="entry name" value="HOMEOBOX_2"/>
    <property type="match status" value="1"/>
</dbReference>
<evidence type="ECO:0000256" key="2">
    <source>
        <dbReference type="ARBA" id="ARBA00023125"/>
    </source>
</evidence>
<dbReference type="Gene3D" id="1.10.10.60">
    <property type="entry name" value="Homeodomain-like"/>
    <property type="match status" value="1"/>
</dbReference>
<dbReference type="InterPro" id="IPR001356">
    <property type="entry name" value="HD"/>
</dbReference>
<gene>
    <name evidence="10" type="primary">LOC101402221</name>
</gene>
<keyword evidence="3 5" id="KW-0371">Homeobox</keyword>
<dbReference type="InterPro" id="IPR017970">
    <property type="entry name" value="Homeobox_CS"/>
</dbReference>
<evidence type="ECO:0000256" key="6">
    <source>
        <dbReference type="RuleBase" id="RU000682"/>
    </source>
</evidence>
<evidence type="ECO:0000256" key="7">
    <source>
        <dbReference type="SAM" id="MobiDB-lite"/>
    </source>
</evidence>
<dbReference type="RefSeq" id="XP_014649930.1">
    <property type="nucleotide sequence ID" value="XM_014794444.1"/>
</dbReference>
<dbReference type="PANTHER" id="PTHR45793">
    <property type="entry name" value="HOMEOBOX PROTEIN"/>
    <property type="match status" value="1"/>
</dbReference>
<evidence type="ECO:0000313" key="9">
    <source>
        <dbReference type="Proteomes" id="UP000694910"/>
    </source>
</evidence>
<feature type="compositionally biased region" description="Polar residues" evidence="7">
    <location>
        <begin position="98"/>
        <end position="108"/>
    </location>
</feature>
<keyword evidence="2 5" id="KW-0238">DNA-binding</keyword>
<feature type="region of interest" description="Disordered" evidence="7">
    <location>
        <begin position="78"/>
        <end position="117"/>
    </location>
</feature>
<evidence type="ECO:0000256" key="3">
    <source>
        <dbReference type="ARBA" id="ARBA00023155"/>
    </source>
</evidence>
<accession>A0ABM1DDP9</accession>
<sequence length="192" mass="21656">MSDPGDLPKGKHQKYPQRKRTTFTEKQLADLQLLFSKNPYPNSSLQKEMASKMEIHPTVVQVWFKNHRAKLKKAKYKHIQQKQQEAQQEQLAEAGVKTNASKTNTDTPPGSPNGAYPESLVYTDHPMPSFQLSICPNFKASTDHFVGHKMVHFGCCQDPNVYCLYPVLESQVLSTSINANSVCSSSPQRMCE</sequence>
<evidence type="ECO:0000256" key="5">
    <source>
        <dbReference type="PROSITE-ProRule" id="PRU00108"/>
    </source>
</evidence>
<feature type="domain" description="Homeobox" evidence="8">
    <location>
        <begin position="14"/>
        <end position="74"/>
    </location>
</feature>
<feature type="compositionally biased region" description="Basic residues" evidence="7">
    <location>
        <begin position="10"/>
        <end position="21"/>
    </location>
</feature>
<protein>
    <submittedName>
        <fullName evidence="10">Divergent paired-related homeobox</fullName>
    </submittedName>
</protein>
<dbReference type="GO" id="GO:0003677">
    <property type="term" value="F:DNA binding"/>
    <property type="evidence" value="ECO:0007669"/>
    <property type="project" value="UniProtKB-KW"/>
</dbReference>
<evidence type="ECO:0000259" key="8">
    <source>
        <dbReference type="PROSITE" id="PS50071"/>
    </source>
</evidence>
<reference evidence="10" key="1">
    <citation type="submission" date="2025-08" db="UniProtKB">
        <authorList>
            <consortium name="RefSeq"/>
        </authorList>
    </citation>
    <scope>IDENTIFICATION</scope>
</reference>
<dbReference type="Proteomes" id="UP000694910">
    <property type="component" value="Unplaced"/>
</dbReference>
<organism evidence="9 10">
    <name type="scientific">Ceratotherium simum simum</name>
    <name type="common">Southern white rhinoceros</name>
    <dbReference type="NCBI Taxonomy" id="73337"/>
    <lineage>
        <taxon>Eukaryota</taxon>
        <taxon>Metazoa</taxon>
        <taxon>Chordata</taxon>
        <taxon>Craniata</taxon>
        <taxon>Vertebrata</taxon>
        <taxon>Euteleostomi</taxon>
        <taxon>Mammalia</taxon>
        <taxon>Eutheria</taxon>
        <taxon>Laurasiatheria</taxon>
        <taxon>Perissodactyla</taxon>
        <taxon>Rhinocerotidae</taxon>
        <taxon>Ceratotherium</taxon>
    </lineage>
</organism>
<name>A0ABM1DDP9_CERSS</name>
<comment type="subcellular location">
    <subcellularLocation>
        <location evidence="1 5 6">Nucleus</location>
    </subcellularLocation>
</comment>
<proteinExistence type="predicted"/>
<evidence type="ECO:0000313" key="10">
    <source>
        <dbReference type="RefSeq" id="XP_014649930.1"/>
    </source>
</evidence>
<keyword evidence="4 5" id="KW-0539">Nucleus</keyword>
<feature type="compositionally biased region" description="Low complexity" evidence="7">
    <location>
        <begin position="81"/>
        <end position="94"/>
    </location>
</feature>
<dbReference type="SUPFAM" id="SSF46689">
    <property type="entry name" value="Homeodomain-like"/>
    <property type="match status" value="1"/>
</dbReference>
<feature type="region of interest" description="Disordered" evidence="7">
    <location>
        <begin position="1"/>
        <end position="23"/>
    </location>
</feature>
<evidence type="ECO:0000256" key="4">
    <source>
        <dbReference type="ARBA" id="ARBA00023242"/>
    </source>
</evidence>
<keyword evidence="9" id="KW-1185">Reference proteome</keyword>
<dbReference type="PANTHER" id="PTHR45793:SF15">
    <property type="entry name" value="DIVERGENT PAIRED-RELATED HOMEOBOX"/>
    <property type="match status" value="1"/>
</dbReference>
<dbReference type="SMART" id="SM00389">
    <property type="entry name" value="HOX"/>
    <property type="match status" value="1"/>
</dbReference>
<dbReference type="CDD" id="cd00086">
    <property type="entry name" value="homeodomain"/>
    <property type="match status" value="1"/>
</dbReference>
<dbReference type="PROSITE" id="PS00027">
    <property type="entry name" value="HOMEOBOX_1"/>
    <property type="match status" value="1"/>
</dbReference>
<feature type="DNA-binding region" description="Homeobox" evidence="5">
    <location>
        <begin position="16"/>
        <end position="75"/>
    </location>
</feature>
<evidence type="ECO:0000256" key="1">
    <source>
        <dbReference type="ARBA" id="ARBA00004123"/>
    </source>
</evidence>
<dbReference type="Pfam" id="PF00046">
    <property type="entry name" value="Homeodomain"/>
    <property type="match status" value="1"/>
</dbReference>
<dbReference type="GeneID" id="101402221"/>
<dbReference type="InterPro" id="IPR009057">
    <property type="entry name" value="Homeodomain-like_sf"/>
</dbReference>